<evidence type="ECO:0000313" key="2">
    <source>
        <dbReference type="EMBL" id="CAF2119193.1"/>
    </source>
</evidence>
<proteinExistence type="predicted"/>
<organism evidence="2">
    <name type="scientific">Brassica napus</name>
    <name type="common">Rape</name>
    <dbReference type="NCBI Taxonomy" id="3708"/>
    <lineage>
        <taxon>Eukaryota</taxon>
        <taxon>Viridiplantae</taxon>
        <taxon>Streptophyta</taxon>
        <taxon>Embryophyta</taxon>
        <taxon>Tracheophyta</taxon>
        <taxon>Spermatophyta</taxon>
        <taxon>Magnoliopsida</taxon>
        <taxon>eudicotyledons</taxon>
        <taxon>Gunneridae</taxon>
        <taxon>Pentapetalae</taxon>
        <taxon>rosids</taxon>
        <taxon>malvids</taxon>
        <taxon>Brassicales</taxon>
        <taxon>Brassicaceae</taxon>
        <taxon>Brassiceae</taxon>
        <taxon>Brassica</taxon>
    </lineage>
</organism>
<dbReference type="EMBL" id="HG994357">
    <property type="protein sequence ID" value="CAF2119193.1"/>
    <property type="molecule type" value="Genomic_DNA"/>
</dbReference>
<dbReference type="Proteomes" id="UP001295469">
    <property type="component" value="Chromosome A03"/>
</dbReference>
<feature type="region of interest" description="Disordered" evidence="1">
    <location>
        <begin position="42"/>
        <end position="64"/>
    </location>
</feature>
<name>A0A816VC90_BRANA</name>
<protein>
    <submittedName>
        <fullName evidence="2">(rape) hypothetical protein</fullName>
    </submittedName>
</protein>
<sequence length="64" mass="7208">SPSVILILLHICNNVSISFDAIMMEMGMISLKQMDRVCSSNPPLTWPKEDNATPMQGKDLNRFQ</sequence>
<gene>
    <name evidence="2" type="ORF">DARMORV10_A03P04660.1</name>
</gene>
<accession>A0A816VC90</accession>
<feature type="non-terminal residue" evidence="2">
    <location>
        <position position="64"/>
    </location>
</feature>
<evidence type="ECO:0000256" key="1">
    <source>
        <dbReference type="SAM" id="MobiDB-lite"/>
    </source>
</evidence>
<dbReference type="AlphaFoldDB" id="A0A816VC90"/>
<reference evidence="2" key="1">
    <citation type="submission" date="2021-01" db="EMBL/GenBank/DDBJ databases">
        <authorList>
            <consortium name="Genoscope - CEA"/>
            <person name="William W."/>
        </authorList>
    </citation>
    <scope>NUCLEOTIDE SEQUENCE</scope>
</reference>